<gene>
    <name evidence="2" type="ORF">METZ01_LOCUS79251</name>
</gene>
<dbReference type="AlphaFoldDB" id="A0A381UGF0"/>
<evidence type="ECO:0008006" key="3">
    <source>
        <dbReference type="Google" id="ProtNLM"/>
    </source>
</evidence>
<feature type="non-terminal residue" evidence="2">
    <location>
        <position position="1"/>
    </location>
</feature>
<keyword evidence="1" id="KW-1133">Transmembrane helix</keyword>
<feature type="transmembrane region" description="Helical" evidence="1">
    <location>
        <begin position="147"/>
        <end position="167"/>
    </location>
</feature>
<feature type="transmembrane region" description="Helical" evidence="1">
    <location>
        <begin position="173"/>
        <end position="192"/>
    </location>
</feature>
<evidence type="ECO:0000313" key="2">
    <source>
        <dbReference type="EMBL" id="SVA26397.1"/>
    </source>
</evidence>
<name>A0A381UGF0_9ZZZZ</name>
<accession>A0A381UGF0</accession>
<keyword evidence="1" id="KW-0472">Membrane</keyword>
<organism evidence="2">
    <name type="scientific">marine metagenome</name>
    <dbReference type="NCBI Taxonomy" id="408172"/>
    <lineage>
        <taxon>unclassified sequences</taxon>
        <taxon>metagenomes</taxon>
        <taxon>ecological metagenomes</taxon>
    </lineage>
</organism>
<protein>
    <recommendedName>
        <fullName evidence="3">Glycerophosphoryl diester phosphodiesterase membrane domain-containing protein</fullName>
    </recommendedName>
</protein>
<feature type="transmembrane region" description="Helical" evidence="1">
    <location>
        <begin position="104"/>
        <end position="126"/>
    </location>
</feature>
<sequence>VSSSSDEVLKVAFRQAYTVCRDKPFLIFANTVLFLVATVICAVSLVGLFAIPAIVGGYVESMLRALRGQDQATGRFIRAGFADGRWRPLLGICVLYVFGTVCGFFLLVIPGLYLSIVWTFVWIYAVDKKTGVIESFSLSRKLVHTDSNFSLVTLVMIFSLIVSLAVTRFRPLTLIWAFLATPYFTLLTCSLYEQFVASPNRLIGKSSS</sequence>
<feature type="transmembrane region" description="Helical" evidence="1">
    <location>
        <begin position="32"/>
        <end position="55"/>
    </location>
</feature>
<evidence type="ECO:0000256" key="1">
    <source>
        <dbReference type="SAM" id="Phobius"/>
    </source>
</evidence>
<reference evidence="2" key="1">
    <citation type="submission" date="2018-05" db="EMBL/GenBank/DDBJ databases">
        <authorList>
            <person name="Lanie J.A."/>
            <person name="Ng W.-L."/>
            <person name="Kazmierczak K.M."/>
            <person name="Andrzejewski T.M."/>
            <person name="Davidsen T.M."/>
            <person name="Wayne K.J."/>
            <person name="Tettelin H."/>
            <person name="Glass J.I."/>
            <person name="Rusch D."/>
            <person name="Podicherti R."/>
            <person name="Tsui H.-C.T."/>
            <person name="Winkler M.E."/>
        </authorList>
    </citation>
    <scope>NUCLEOTIDE SEQUENCE</scope>
</reference>
<dbReference type="EMBL" id="UINC01006249">
    <property type="protein sequence ID" value="SVA26397.1"/>
    <property type="molecule type" value="Genomic_DNA"/>
</dbReference>
<proteinExistence type="predicted"/>
<keyword evidence="1" id="KW-0812">Transmembrane</keyword>